<sequence>LWAHERNYQHVLAFAFAIEEINKDAQLLSNTTLGSIIENDAFDSLDTTWNILSFLCNGQGDPPNYISAREDKLMAVIGGLTSPNSRQAAHVLNTYKIPQVSMVPREDLQYVGIVQLLKHFGWTWIGLIVSDDNSGETFLRMLSPKLLESKICLAWMEVIPFILSFSPEEVLLEKLGPKEAFLLQSEICVILVYGDNQSMEGLRLILYKNEIVDMRPLEKVWITTPEWDITGVFSWVKFTSKSLHGALSFTLHTKLVPGFQDFLEALNPYQSNIPFLKLFWFTAFQCLFPEVDYTPKNLEMCTGKEKLGSLPGSGQCCQFSVENAQKIHLSEGFIGIFSTSAMKTSGLSGQQYILSSFPPLLQIHSFLRSTRFNNSAGEEIYFDDNGELSGGYDLINLVTFPNGSFHRVISNSQLCVLLFSFPQTMPRSSCVESCHSGHSMVVQEGKPVCCYDCLACSQGRISTQTDAEQCKMCPEDEYPNKEQDQCIPKGISYLSYEEPLGLVLSSSAFVLSVATVILFISFRLHWDTPIVKANNRSLSCVLLSSLLLCFLCSFLFIGRPGRVTCLLRQSVFGIIFCIAVSCVLAKTITVVLAFMVTKPGNRMRKWAGTRLAGSVIILFSFIQAGICVVWLATSPPFPELDMHSQVDAIIVQCNEGSPLMLYLLLGYMGVLATISFMVAFLAGKLPDTFNEAKLITFSMLVFCSVWLSFVPTYLSTKGKFMVVVEVFSILMSGAGLLTCIFLPKIYIIMLRPELNTRDQIARTKGTLNCAGHENLQQARLSARAPWLTQ</sequence>
<dbReference type="Gene3D" id="2.10.50.30">
    <property type="entry name" value="GPCR, family 3, nine cysteines domain"/>
    <property type="match status" value="1"/>
</dbReference>
<keyword evidence="3" id="KW-1003">Cell membrane</keyword>
<feature type="transmembrane region" description="Helical" evidence="12">
    <location>
        <begin position="538"/>
        <end position="558"/>
    </location>
</feature>
<dbReference type="PRINTS" id="PR00248">
    <property type="entry name" value="GPCRMGR"/>
</dbReference>
<keyword evidence="11" id="KW-0807">Transducer</keyword>
<evidence type="ECO:0000256" key="3">
    <source>
        <dbReference type="ARBA" id="ARBA00022475"/>
    </source>
</evidence>
<keyword evidence="6 12" id="KW-1133">Transmembrane helix</keyword>
<evidence type="ECO:0000256" key="10">
    <source>
        <dbReference type="ARBA" id="ARBA00023180"/>
    </source>
</evidence>
<evidence type="ECO:0000256" key="5">
    <source>
        <dbReference type="ARBA" id="ARBA00022729"/>
    </source>
</evidence>
<evidence type="ECO:0000256" key="2">
    <source>
        <dbReference type="ARBA" id="ARBA00007242"/>
    </source>
</evidence>
<dbReference type="Pfam" id="PF07562">
    <property type="entry name" value="NCD3G"/>
    <property type="match status" value="1"/>
</dbReference>
<dbReference type="GO" id="GO:0005886">
    <property type="term" value="C:plasma membrane"/>
    <property type="evidence" value="ECO:0007669"/>
    <property type="project" value="UniProtKB-SubCell"/>
</dbReference>
<evidence type="ECO:0000313" key="14">
    <source>
        <dbReference type="Ensembl" id="ENSVKKP00000002000.1"/>
    </source>
</evidence>
<evidence type="ECO:0000256" key="7">
    <source>
        <dbReference type="ARBA" id="ARBA00023040"/>
    </source>
</evidence>
<feature type="transmembrane region" description="Helical" evidence="12">
    <location>
        <begin position="720"/>
        <end position="742"/>
    </location>
</feature>
<dbReference type="Pfam" id="PF01094">
    <property type="entry name" value="ANF_receptor"/>
    <property type="match status" value="1"/>
</dbReference>
<evidence type="ECO:0000259" key="13">
    <source>
        <dbReference type="PROSITE" id="PS50259"/>
    </source>
</evidence>
<dbReference type="Proteomes" id="UP000694545">
    <property type="component" value="Unplaced"/>
</dbReference>
<evidence type="ECO:0000256" key="9">
    <source>
        <dbReference type="ARBA" id="ARBA00023170"/>
    </source>
</evidence>
<evidence type="ECO:0000256" key="4">
    <source>
        <dbReference type="ARBA" id="ARBA00022692"/>
    </source>
</evidence>
<dbReference type="SUPFAM" id="SSF53822">
    <property type="entry name" value="Periplasmic binding protein-like I"/>
    <property type="match status" value="1"/>
</dbReference>
<dbReference type="InterPro" id="IPR017978">
    <property type="entry name" value="GPCR_3_C"/>
</dbReference>
<evidence type="ECO:0000256" key="6">
    <source>
        <dbReference type="ARBA" id="ARBA00022989"/>
    </source>
</evidence>
<dbReference type="InterPro" id="IPR038550">
    <property type="entry name" value="GPCR_3_9-Cys_sf"/>
</dbReference>
<reference evidence="14" key="1">
    <citation type="submission" date="2025-08" db="UniProtKB">
        <authorList>
            <consortium name="Ensembl"/>
        </authorList>
    </citation>
    <scope>IDENTIFICATION</scope>
</reference>
<dbReference type="FunFam" id="2.10.50.30:FF:000002">
    <property type="entry name" value="Vomeronasal 2 receptor, h1"/>
    <property type="match status" value="1"/>
</dbReference>
<evidence type="ECO:0000256" key="11">
    <source>
        <dbReference type="ARBA" id="ARBA00023224"/>
    </source>
</evidence>
<feature type="transmembrane region" description="Helical" evidence="12">
    <location>
        <begin position="659"/>
        <end position="682"/>
    </location>
</feature>
<keyword evidence="10" id="KW-0325">Glycoprotein</keyword>
<keyword evidence="9" id="KW-0675">Receptor</keyword>
<proteinExistence type="inferred from homology"/>
<dbReference type="PROSITE" id="PS00981">
    <property type="entry name" value="G_PROTEIN_RECEP_F3_3"/>
    <property type="match status" value="1"/>
</dbReference>
<dbReference type="Pfam" id="PF00003">
    <property type="entry name" value="7tm_3"/>
    <property type="match status" value="1"/>
</dbReference>
<keyword evidence="5" id="KW-0732">Signal</keyword>
<dbReference type="InterPro" id="IPR000068">
    <property type="entry name" value="GPCR_3_Ca_sens_rcpt-rel"/>
</dbReference>
<feature type="transmembrane region" description="Helical" evidence="12">
    <location>
        <begin position="694"/>
        <end position="714"/>
    </location>
</feature>
<evidence type="ECO:0000256" key="1">
    <source>
        <dbReference type="ARBA" id="ARBA00004651"/>
    </source>
</evidence>
<dbReference type="InterPro" id="IPR001828">
    <property type="entry name" value="ANF_lig-bd_rcpt"/>
</dbReference>
<keyword evidence="4 12" id="KW-0812">Transmembrane</keyword>
<keyword evidence="7" id="KW-0297">G-protein coupled receptor</keyword>
<organism evidence="14 15">
    <name type="scientific">Varanus komodoensis</name>
    <name type="common">Komodo dragon</name>
    <dbReference type="NCBI Taxonomy" id="61221"/>
    <lineage>
        <taxon>Eukaryota</taxon>
        <taxon>Metazoa</taxon>
        <taxon>Chordata</taxon>
        <taxon>Craniata</taxon>
        <taxon>Vertebrata</taxon>
        <taxon>Euteleostomi</taxon>
        <taxon>Lepidosauria</taxon>
        <taxon>Squamata</taxon>
        <taxon>Bifurcata</taxon>
        <taxon>Unidentata</taxon>
        <taxon>Episquamata</taxon>
        <taxon>Toxicofera</taxon>
        <taxon>Anguimorpha</taxon>
        <taxon>Paleoanguimorpha</taxon>
        <taxon>Varanoidea</taxon>
        <taxon>Varanidae</taxon>
        <taxon>Varanus</taxon>
    </lineage>
</organism>
<keyword evidence="8 12" id="KW-0472">Membrane</keyword>
<comment type="subcellular location">
    <subcellularLocation>
        <location evidence="1">Cell membrane</location>
        <topology evidence="1">Multi-pass membrane protein</topology>
    </subcellularLocation>
</comment>
<dbReference type="Gene3D" id="3.40.50.2300">
    <property type="match status" value="3"/>
</dbReference>
<accession>A0A8D2IL64</accession>
<keyword evidence="15" id="KW-1185">Reference proteome</keyword>
<feature type="transmembrane region" description="Helical" evidence="12">
    <location>
        <begin position="502"/>
        <end position="526"/>
    </location>
</feature>
<name>A0A8D2IL64_VARKO</name>
<dbReference type="PANTHER" id="PTHR24061:SF599">
    <property type="entry name" value="G-PROTEIN COUPLED RECEPTORS FAMILY 3 PROFILE DOMAIN-CONTAINING PROTEIN"/>
    <property type="match status" value="1"/>
</dbReference>
<evidence type="ECO:0000313" key="15">
    <source>
        <dbReference type="Proteomes" id="UP000694545"/>
    </source>
</evidence>
<feature type="domain" description="G-protein coupled receptors family 3 profile" evidence="13">
    <location>
        <begin position="500"/>
        <end position="764"/>
    </location>
</feature>
<dbReference type="PRINTS" id="PR01535">
    <property type="entry name" value="VOMERONASL2R"/>
</dbReference>
<protein>
    <recommendedName>
        <fullName evidence="13">G-protein coupled receptors family 3 profile domain-containing protein</fullName>
    </recommendedName>
</protein>
<dbReference type="InterPro" id="IPR017979">
    <property type="entry name" value="GPCR_3_CS"/>
</dbReference>
<evidence type="ECO:0000256" key="8">
    <source>
        <dbReference type="ARBA" id="ARBA00023136"/>
    </source>
</evidence>
<feature type="transmembrane region" description="Helical" evidence="12">
    <location>
        <begin position="570"/>
        <end position="596"/>
    </location>
</feature>
<dbReference type="InterPro" id="IPR004073">
    <property type="entry name" value="GPCR_3_vmron_rcpt_2"/>
</dbReference>
<dbReference type="PANTHER" id="PTHR24061">
    <property type="entry name" value="CALCIUM-SENSING RECEPTOR-RELATED"/>
    <property type="match status" value="1"/>
</dbReference>
<comment type="similarity">
    <text evidence="2">Belongs to the G-protein coupled receptor 3 family.</text>
</comment>
<dbReference type="GO" id="GO:0004930">
    <property type="term" value="F:G protein-coupled receptor activity"/>
    <property type="evidence" value="ECO:0007669"/>
    <property type="project" value="UniProtKB-KW"/>
</dbReference>
<dbReference type="Ensembl" id="ENSVKKT00000002065.1">
    <property type="protein sequence ID" value="ENSVKKP00000002000.1"/>
    <property type="gene ID" value="ENSVKKG00000001629.1"/>
</dbReference>
<evidence type="ECO:0000256" key="12">
    <source>
        <dbReference type="SAM" id="Phobius"/>
    </source>
</evidence>
<feature type="transmembrane region" description="Helical" evidence="12">
    <location>
        <begin position="608"/>
        <end position="632"/>
    </location>
</feature>
<dbReference type="InterPro" id="IPR028082">
    <property type="entry name" value="Peripla_BP_I"/>
</dbReference>
<dbReference type="InterPro" id="IPR000337">
    <property type="entry name" value="GPCR_3"/>
</dbReference>
<dbReference type="FunFam" id="3.40.50.2300:FF:000024">
    <property type="entry name" value="Vomeronasal 2, receptor 73"/>
    <property type="match status" value="1"/>
</dbReference>
<dbReference type="AlphaFoldDB" id="A0A8D2IL64"/>
<dbReference type="PROSITE" id="PS50259">
    <property type="entry name" value="G_PROTEIN_RECEP_F3_4"/>
    <property type="match status" value="1"/>
</dbReference>
<reference evidence="14" key="2">
    <citation type="submission" date="2025-09" db="UniProtKB">
        <authorList>
            <consortium name="Ensembl"/>
        </authorList>
    </citation>
    <scope>IDENTIFICATION</scope>
</reference>
<dbReference type="InterPro" id="IPR011500">
    <property type="entry name" value="GPCR_3_9-Cys_dom"/>
</dbReference>